<name>A0A2V3IGY7_9FLOR</name>
<dbReference type="Proteomes" id="UP000247409">
    <property type="component" value="Unassembled WGS sequence"/>
</dbReference>
<feature type="domain" description="NADH-ubiquinone oxidoreductase 21kDa subunit N-terminal" evidence="2">
    <location>
        <begin position="8"/>
        <end position="86"/>
    </location>
</feature>
<keyword evidence="1" id="KW-0472">Membrane</keyword>
<dbReference type="PANTHER" id="PTHR34062">
    <property type="entry name" value="OXIDOREDUCTASE 21 KDA SUBUNIT, PUTATIVE (AFU_ORTHOLOGUE AFUA_4G04750)-RELATED"/>
    <property type="match status" value="1"/>
</dbReference>
<dbReference type="PANTHER" id="PTHR34062:SF1">
    <property type="entry name" value="NADH-UBIQUINONE OXIDOREDUCTASE 21KDA SUBUNIT N-TERMINAL DOMAIN-CONTAINING PROTEIN"/>
    <property type="match status" value="1"/>
</dbReference>
<dbReference type="InterPro" id="IPR019721">
    <property type="entry name" value="NADH-UbQ_OxRdtase_su21_N"/>
</dbReference>
<keyword evidence="1" id="KW-0812">Transmembrane</keyword>
<sequence>MAHPINDPKFPVIDRDPSFGKVMSAFRTSDWQNATLATVLSVPFGYAAGRPVLMRPSMYMAGIIGASFGLFLGFQNSFARLTGYKENAAEAAKFASEKSVSGTSM</sequence>
<protein>
    <recommendedName>
        <fullName evidence="2">NADH-ubiquinone oxidoreductase 21kDa subunit N-terminal domain-containing protein</fullName>
    </recommendedName>
</protein>
<gene>
    <name evidence="3" type="ORF">BWQ96_08954</name>
</gene>
<evidence type="ECO:0000313" key="3">
    <source>
        <dbReference type="EMBL" id="PXF41339.1"/>
    </source>
</evidence>
<proteinExistence type="predicted"/>
<evidence type="ECO:0000256" key="1">
    <source>
        <dbReference type="SAM" id="Phobius"/>
    </source>
</evidence>
<feature type="transmembrane region" description="Helical" evidence="1">
    <location>
        <begin position="57"/>
        <end position="74"/>
    </location>
</feature>
<dbReference type="InterPro" id="IPR053229">
    <property type="entry name" value="NADH-Q_oxidrdct_subunit"/>
</dbReference>
<keyword evidence="1" id="KW-1133">Transmembrane helix</keyword>
<organism evidence="3 4">
    <name type="scientific">Gracilariopsis chorda</name>
    <dbReference type="NCBI Taxonomy" id="448386"/>
    <lineage>
        <taxon>Eukaryota</taxon>
        <taxon>Rhodophyta</taxon>
        <taxon>Florideophyceae</taxon>
        <taxon>Rhodymeniophycidae</taxon>
        <taxon>Gracilariales</taxon>
        <taxon>Gracilariaceae</taxon>
        <taxon>Gracilariopsis</taxon>
    </lineage>
</organism>
<comment type="caution">
    <text evidence="3">The sequence shown here is derived from an EMBL/GenBank/DDBJ whole genome shotgun (WGS) entry which is preliminary data.</text>
</comment>
<dbReference type="OrthoDB" id="196140at2759"/>
<accession>A0A2V3IGY7</accession>
<reference evidence="3 4" key="1">
    <citation type="journal article" date="2018" name="Mol. Biol. Evol.">
        <title>Analysis of the draft genome of the red seaweed Gracilariopsis chorda provides insights into genome size evolution in Rhodophyta.</title>
        <authorList>
            <person name="Lee J."/>
            <person name="Yang E.C."/>
            <person name="Graf L."/>
            <person name="Yang J.H."/>
            <person name="Qiu H."/>
            <person name="Zel Zion U."/>
            <person name="Chan C.X."/>
            <person name="Stephens T.G."/>
            <person name="Weber A.P.M."/>
            <person name="Boo G.H."/>
            <person name="Boo S.M."/>
            <person name="Kim K.M."/>
            <person name="Shin Y."/>
            <person name="Jung M."/>
            <person name="Lee S.J."/>
            <person name="Yim H.S."/>
            <person name="Lee J.H."/>
            <person name="Bhattacharya D."/>
            <person name="Yoon H.S."/>
        </authorList>
    </citation>
    <scope>NUCLEOTIDE SEQUENCE [LARGE SCALE GENOMIC DNA]</scope>
    <source>
        <strain evidence="3 4">SKKU-2015</strain>
        <tissue evidence="3">Whole body</tissue>
    </source>
</reference>
<keyword evidence="4" id="KW-1185">Reference proteome</keyword>
<dbReference type="AlphaFoldDB" id="A0A2V3IGY7"/>
<evidence type="ECO:0000313" key="4">
    <source>
        <dbReference type="Proteomes" id="UP000247409"/>
    </source>
</evidence>
<dbReference type="STRING" id="448386.A0A2V3IGY7"/>
<dbReference type="Pfam" id="PF10785">
    <property type="entry name" value="NADH-u_ox-rdase"/>
    <property type="match status" value="1"/>
</dbReference>
<dbReference type="EMBL" id="NBIV01000221">
    <property type="protein sequence ID" value="PXF41339.1"/>
    <property type="molecule type" value="Genomic_DNA"/>
</dbReference>
<evidence type="ECO:0000259" key="2">
    <source>
        <dbReference type="Pfam" id="PF10785"/>
    </source>
</evidence>